<dbReference type="STRING" id="993692.IV57_GL000918"/>
<dbReference type="EMBL" id="JQCF01000002">
    <property type="protein sequence ID" value="KRO00482.1"/>
    <property type="molecule type" value="Genomic_DNA"/>
</dbReference>
<dbReference type="AlphaFoldDB" id="A0A0R2LLV4"/>
<dbReference type="OrthoDB" id="2305364at2"/>
<dbReference type="PATRIC" id="fig|993692.3.peg.931"/>
<organism evidence="1 2">
    <name type="scientific">Companilactobacillus kimchiensis</name>
    <dbReference type="NCBI Taxonomy" id="993692"/>
    <lineage>
        <taxon>Bacteria</taxon>
        <taxon>Bacillati</taxon>
        <taxon>Bacillota</taxon>
        <taxon>Bacilli</taxon>
        <taxon>Lactobacillales</taxon>
        <taxon>Lactobacillaceae</taxon>
        <taxon>Companilactobacillus</taxon>
    </lineage>
</organism>
<comment type="caution">
    <text evidence="1">The sequence shown here is derived from an EMBL/GenBank/DDBJ whole genome shotgun (WGS) entry which is preliminary data.</text>
</comment>
<evidence type="ECO:0008006" key="3">
    <source>
        <dbReference type="Google" id="ProtNLM"/>
    </source>
</evidence>
<sequence length="133" mass="15811">MKPEKNKYLVLETNVLLESFLTYREVFTEYFKTMKVIERGEALRYETYSRLTDNYMSNIHRFIKVCDSYITKYHFEETVMAESLNKYFVVLIDAINCLDIDSDSIDHLSLEQSKAKIKSSEVEFMNTINFLVK</sequence>
<keyword evidence="2" id="KW-1185">Reference proteome</keyword>
<gene>
    <name evidence="1" type="ORF">IV57_GL000918</name>
</gene>
<protein>
    <recommendedName>
        <fullName evidence="3">PIN domain-containing protein</fullName>
    </recommendedName>
</protein>
<name>A0A0R2LLV4_9LACO</name>
<proteinExistence type="predicted"/>
<reference evidence="1 2" key="1">
    <citation type="journal article" date="2015" name="Genome Announc.">
        <title>Expanding the biotechnology potential of lactobacilli through comparative genomics of 213 strains and associated genera.</title>
        <authorList>
            <person name="Sun Z."/>
            <person name="Harris H.M."/>
            <person name="McCann A."/>
            <person name="Guo C."/>
            <person name="Argimon S."/>
            <person name="Zhang W."/>
            <person name="Yang X."/>
            <person name="Jeffery I.B."/>
            <person name="Cooney J.C."/>
            <person name="Kagawa T.F."/>
            <person name="Liu W."/>
            <person name="Song Y."/>
            <person name="Salvetti E."/>
            <person name="Wrobel A."/>
            <person name="Rasinkangas P."/>
            <person name="Parkhill J."/>
            <person name="Rea M.C."/>
            <person name="O'Sullivan O."/>
            <person name="Ritari J."/>
            <person name="Douillard F.P."/>
            <person name="Paul Ross R."/>
            <person name="Yang R."/>
            <person name="Briner A.E."/>
            <person name="Felis G.E."/>
            <person name="de Vos W.M."/>
            <person name="Barrangou R."/>
            <person name="Klaenhammer T.R."/>
            <person name="Caufield P.W."/>
            <person name="Cui Y."/>
            <person name="Zhang H."/>
            <person name="O'Toole P.W."/>
        </authorList>
    </citation>
    <scope>NUCLEOTIDE SEQUENCE [LARGE SCALE GENOMIC DNA]</scope>
    <source>
        <strain evidence="1 2">DSM 24716</strain>
    </source>
</reference>
<evidence type="ECO:0000313" key="2">
    <source>
        <dbReference type="Proteomes" id="UP000051006"/>
    </source>
</evidence>
<dbReference type="Proteomes" id="UP000051006">
    <property type="component" value="Unassembled WGS sequence"/>
</dbReference>
<dbReference type="RefSeq" id="WP_057879757.1">
    <property type="nucleotide sequence ID" value="NZ_JQCF01000002.1"/>
</dbReference>
<accession>A0A0R2LLV4</accession>
<evidence type="ECO:0000313" key="1">
    <source>
        <dbReference type="EMBL" id="KRO00482.1"/>
    </source>
</evidence>